<name>A0A495JV68_9ACTN</name>
<sequence length="66" mass="7013">MSTRDPDQHDLAVRQLEAIAEVVALAERARIEVWLRGGWAMDFFLGRGPGSTSTSTGSAGPRTVGG</sequence>
<evidence type="ECO:0008006" key="4">
    <source>
        <dbReference type="Google" id="ProtNLM"/>
    </source>
</evidence>
<dbReference type="Gene3D" id="3.30.460.40">
    <property type="match status" value="1"/>
</dbReference>
<proteinExistence type="predicted"/>
<gene>
    <name evidence="2" type="ORF">BDK92_6889</name>
</gene>
<dbReference type="AlphaFoldDB" id="A0A495JV68"/>
<dbReference type="RefSeq" id="WP_246017408.1">
    <property type="nucleotide sequence ID" value="NZ_RBKT01000001.1"/>
</dbReference>
<dbReference type="Pfam" id="PF10706">
    <property type="entry name" value="Aminoglyc_resit"/>
    <property type="match status" value="1"/>
</dbReference>
<dbReference type="InterPro" id="IPR019646">
    <property type="entry name" value="Aminoglyc_AdlTrfase"/>
</dbReference>
<evidence type="ECO:0000313" key="3">
    <source>
        <dbReference type="Proteomes" id="UP000277671"/>
    </source>
</evidence>
<dbReference type="EMBL" id="RBKT01000001">
    <property type="protein sequence ID" value="RKR92448.1"/>
    <property type="molecule type" value="Genomic_DNA"/>
</dbReference>
<protein>
    <recommendedName>
        <fullName evidence="4">Nucleotidyltransferase AbiEii toxin of type IV toxin-antitoxin system</fullName>
    </recommendedName>
</protein>
<reference evidence="2 3" key="1">
    <citation type="submission" date="2018-10" db="EMBL/GenBank/DDBJ databases">
        <title>Sequencing the genomes of 1000 actinobacteria strains.</title>
        <authorList>
            <person name="Klenk H.-P."/>
        </authorList>
    </citation>
    <scope>NUCLEOTIDE SEQUENCE [LARGE SCALE GENOMIC DNA]</scope>
    <source>
        <strain evidence="2 3">DSM 45175</strain>
    </source>
</reference>
<dbReference type="Proteomes" id="UP000277671">
    <property type="component" value="Unassembled WGS sequence"/>
</dbReference>
<feature type="compositionally biased region" description="Low complexity" evidence="1">
    <location>
        <begin position="50"/>
        <end position="66"/>
    </location>
</feature>
<feature type="region of interest" description="Disordered" evidence="1">
    <location>
        <begin position="46"/>
        <end position="66"/>
    </location>
</feature>
<evidence type="ECO:0000256" key="1">
    <source>
        <dbReference type="SAM" id="MobiDB-lite"/>
    </source>
</evidence>
<keyword evidence="3" id="KW-1185">Reference proteome</keyword>
<evidence type="ECO:0000313" key="2">
    <source>
        <dbReference type="EMBL" id="RKR92448.1"/>
    </source>
</evidence>
<comment type="caution">
    <text evidence="2">The sequence shown here is derived from an EMBL/GenBank/DDBJ whole genome shotgun (WGS) entry which is preliminary data.</text>
</comment>
<organism evidence="2 3">
    <name type="scientific">Micromonospora pisi</name>
    <dbReference type="NCBI Taxonomy" id="589240"/>
    <lineage>
        <taxon>Bacteria</taxon>
        <taxon>Bacillati</taxon>
        <taxon>Actinomycetota</taxon>
        <taxon>Actinomycetes</taxon>
        <taxon>Micromonosporales</taxon>
        <taxon>Micromonosporaceae</taxon>
        <taxon>Micromonospora</taxon>
    </lineage>
</organism>
<accession>A0A495JV68</accession>